<dbReference type="SUPFAM" id="SSF55811">
    <property type="entry name" value="Nudix"/>
    <property type="match status" value="1"/>
</dbReference>
<evidence type="ECO:0000256" key="9">
    <source>
        <dbReference type="ARBA" id="ARBA00023679"/>
    </source>
</evidence>
<dbReference type="InterPro" id="IPR020084">
    <property type="entry name" value="NUDIX_hydrolase_CS"/>
</dbReference>
<feature type="compositionally biased region" description="Basic and acidic residues" evidence="10">
    <location>
        <begin position="412"/>
        <end position="421"/>
    </location>
</feature>
<dbReference type="InterPro" id="IPR050241">
    <property type="entry name" value="NAD-cap_RNA_hydrolase_NudC"/>
</dbReference>
<proteinExistence type="inferred from homology"/>
<keyword evidence="5" id="KW-0479">Metal-binding</keyword>
<dbReference type="InterPro" id="IPR000086">
    <property type="entry name" value="NUDIX_hydrolase_dom"/>
</dbReference>
<evidence type="ECO:0000313" key="12">
    <source>
        <dbReference type="EMBL" id="TFY58738.1"/>
    </source>
</evidence>
<evidence type="ECO:0000256" key="10">
    <source>
        <dbReference type="SAM" id="MobiDB-lite"/>
    </source>
</evidence>
<comment type="cofactor">
    <cofactor evidence="2">
        <name>Zn(2+)</name>
        <dbReference type="ChEBI" id="CHEBI:29105"/>
    </cofactor>
</comment>
<comment type="similarity">
    <text evidence="3">Belongs to the Nudix hydrolase family. NudC subfamily.</text>
</comment>
<keyword evidence="7" id="KW-0460">Magnesium</keyword>
<evidence type="ECO:0000256" key="1">
    <source>
        <dbReference type="ARBA" id="ARBA00001946"/>
    </source>
</evidence>
<dbReference type="Proteomes" id="UP000298390">
    <property type="component" value="Unassembled WGS sequence"/>
</dbReference>
<comment type="cofactor">
    <cofactor evidence="1">
        <name>Mg(2+)</name>
        <dbReference type="ChEBI" id="CHEBI:18420"/>
    </cofactor>
</comment>
<feature type="domain" description="Nudix hydrolase" evidence="11">
    <location>
        <begin position="255"/>
        <end position="383"/>
    </location>
</feature>
<feature type="region of interest" description="Disordered" evidence="10">
    <location>
        <begin position="386"/>
        <end position="422"/>
    </location>
</feature>
<dbReference type="InterPro" id="IPR015375">
    <property type="entry name" value="NADH_PPase-like_N"/>
</dbReference>
<dbReference type="PROSITE" id="PS00893">
    <property type="entry name" value="NUDIX_BOX"/>
    <property type="match status" value="1"/>
</dbReference>
<dbReference type="InterPro" id="IPR049734">
    <property type="entry name" value="NudC-like_C"/>
</dbReference>
<comment type="caution">
    <text evidence="12">The sequence shown here is derived from an EMBL/GenBank/DDBJ whole genome shotgun (WGS) entry which is preliminary data.</text>
</comment>
<dbReference type="PANTHER" id="PTHR42904">
    <property type="entry name" value="NUDIX HYDROLASE, NUDC SUBFAMILY"/>
    <property type="match status" value="1"/>
</dbReference>
<evidence type="ECO:0000256" key="6">
    <source>
        <dbReference type="ARBA" id="ARBA00022801"/>
    </source>
</evidence>
<gene>
    <name evidence="12" type="ORF">EVJ58_g6228</name>
</gene>
<dbReference type="Pfam" id="PF00293">
    <property type="entry name" value="NUDIX"/>
    <property type="match status" value="1"/>
</dbReference>
<reference evidence="12 13" key="1">
    <citation type="submission" date="2019-01" db="EMBL/GenBank/DDBJ databases">
        <title>Genome sequencing of the rare red list fungi Fomitopsis rosea.</title>
        <authorList>
            <person name="Buettner E."/>
            <person name="Kellner H."/>
        </authorList>
    </citation>
    <scope>NUCLEOTIDE SEQUENCE [LARGE SCALE GENOMIC DNA]</scope>
    <source>
        <strain evidence="12 13">DSM 105464</strain>
    </source>
</reference>
<dbReference type="CDD" id="cd03429">
    <property type="entry name" value="NUDIX_NADH_pyrophosphatase_Nudt13"/>
    <property type="match status" value="1"/>
</dbReference>
<evidence type="ECO:0000256" key="5">
    <source>
        <dbReference type="ARBA" id="ARBA00022723"/>
    </source>
</evidence>
<evidence type="ECO:0000313" key="13">
    <source>
        <dbReference type="Proteomes" id="UP000298390"/>
    </source>
</evidence>
<dbReference type="Pfam" id="PF09296">
    <property type="entry name" value="NUDIX-like"/>
    <property type="match status" value="1"/>
</dbReference>
<dbReference type="GO" id="GO:0005829">
    <property type="term" value="C:cytosol"/>
    <property type="evidence" value="ECO:0007669"/>
    <property type="project" value="TreeGrafter"/>
</dbReference>
<dbReference type="PROSITE" id="PS51462">
    <property type="entry name" value="NUDIX"/>
    <property type="match status" value="1"/>
</dbReference>
<dbReference type="Gene3D" id="3.90.79.10">
    <property type="entry name" value="Nucleoside Triphosphate Pyrophosphohydrolase"/>
    <property type="match status" value="1"/>
</dbReference>
<accession>A0A4Y9YA10</accession>
<evidence type="ECO:0000256" key="4">
    <source>
        <dbReference type="ARBA" id="ARBA00012381"/>
    </source>
</evidence>
<dbReference type="Gene3D" id="3.90.79.20">
    <property type="match status" value="1"/>
</dbReference>
<dbReference type="GO" id="GO:0035529">
    <property type="term" value="F:NADH pyrophosphatase activity"/>
    <property type="evidence" value="ECO:0007669"/>
    <property type="project" value="TreeGrafter"/>
</dbReference>
<evidence type="ECO:0000256" key="2">
    <source>
        <dbReference type="ARBA" id="ARBA00001947"/>
    </source>
</evidence>
<dbReference type="GO" id="GO:0006742">
    <property type="term" value="P:NADP+ catabolic process"/>
    <property type="evidence" value="ECO:0007669"/>
    <property type="project" value="TreeGrafter"/>
</dbReference>
<dbReference type="GO" id="GO:0019677">
    <property type="term" value="P:NAD+ catabolic process"/>
    <property type="evidence" value="ECO:0007669"/>
    <property type="project" value="TreeGrafter"/>
</dbReference>
<dbReference type="PANTHER" id="PTHR42904:SF6">
    <property type="entry name" value="NAD-CAPPED RNA HYDROLASE NUDT12"/>
    <property type="match status" value="1"/>
</dbReference>
<comment type="catalytic activity">
    <reaction evidence="9">
        <text>a 5'-end NAD(+)-phospho-ribonucleoside in mRNA + H2O = a 5'-end phospho-adenosine-phospho-ribonucleoside in mRNA + beta-nicotinamide D-ribonucleotide + 2 H(+)</text>
        <dbReference type="Rhea" id="RHEA:60876"/>
        <dbReference type="Rhea" id="RHEA-COMP:15698"/>
        <dbReference type="Rhea" id="RHEA-COMP:15719"/>
        <dbReference type="ChEBI" id="CHEBI:14649"/>
        <dbReference type="ChEBI" id="CHEBI:15377"/>
        <dbReference type="ChEBI" id="CHEBI:15378"/>
        <dbReference type="ChEBI" id="CHEBI:144029"/>
        <dbReference type="ChEBI" id="CHEBI:144051"/>
    </reaction>
    <physiologicalReaction direction="left-to-right" evidence="9">
        <dbReference type="Rhea" id="RHEA:60877"/>
    </physiologicalReaction>
</comment>
<evidence type="ECO:0000256" key="8">
    <source>
        <dbReference type="ARBA" id="ARBA00023027"/>
    </source>
</evidence>
<evidence type="ECO:0000259" key="11">
    <source>
        <dbReference type="PROSITE" id="PS51462"/>
    </source>
</evidence>
<dbReference type="AlphaFoldDB" id="A0A4Y9YA10"/>
<protein>
    <recommendedName>
        <fullName evidence="4">NAD(+) diphosphatase</fullName>
        <ecNumber evidence="4">3.6.1.22</ecNumber>
    </recommendedName>
</protein>
<dbReference type="EC" id="3.6.1.22" evidence="4"/>
<dbReference type="InterPro" id="IPR015797">
    <property type="entry name" value="NUDIX_hydrolase-like_dom_sf"/>
</dbReference>
<organism evidence="12 13">
    <name type="scientific">Rhodofomes roseus</name>
    <dbReference type="NCBI Taxonomy" id="34475"/>
    <lineage>
        <taxon>Eukaryota</taxon>
        <taxon>Fungi</taxon>
        <taxon>Dikarya</taxon>
        <taxon>Basidiomycota</taxon>
        <taxon>Agaricomycotina</taxon>
        <taxon>Agaricomycetes</taxon>
        <taxon>Polyporales</taxon>
        <taxon>Rhodofomes</taxon>
    </lineage>
</organism>
<sequence length="460" mass="49800">MDHSSVNWMGGSPLNRLSWLRTSHAFLNAVALSAATRWIVLKDGQPLLVQHTVTADKRPLARLTTADVRSLLGAEPFFAQGRLESEVAPADVAVLEAARFHGPPIVFLGLHEPQTGEADALPSSDFSAKSSDPAQVVANIKGTPVFALDVSKVPQELLDGVFQNTEAAKSGAGLAFSEPRVAMNGLDAFEAAVFAEARSMVDWNARNKFCPSCGSPVYSLWAGWKLTCTSLLPWAENAGKEPCQTAKGLHNFAHPRTDAVVIMAIVDESGDKLLLGRNKKWPGKFYSALAGFIEPGESFEDAVKREIWEEAGVRVWNVQYHSTQPWPYPANLMVGFYATADSSAPLRTDLDNELDDAKWYTRQEVLDVLSHAEGTNITRSDHRKLAAAQEDKGPAVSRNNANALAGDAVTDEETKKARAEAPSEVPFRVPPVTAIAGVLISEWAYGRAGPQPGHQGQTRL</sequence>
<dbReference type="GO" id="GO:0046872">
    <property type="term" value="F:metal ion binding"/>
    <property type="evidence" value="ECO:0007669"/>
    <property type="project" value="UniProtKB-KW"/>
</dbReference>
<evidence type="ECO:0000256" key="3">
    <source>
        <dbReference type="ARBA" id="ARBA00009595"/>
    </source>
</evidence>
<dbReference type="STRING" id="34475.A0A4Y9YA10"/>
<evidence type="ECO:0000256" key="7">
    <source>
        <dbReference type="ARBA" id="ARBA00022842"/>
    </source>
</evidence>
<keyword evidence="8" id="KW-0520">NAD</keyword>
<dbReference type="EMBL" id="SEKV01000341">
    <property type="protein sequence ID" value="TFY58738.1"/>
    <property type="molecule type" value="Genomic_DNA"/>
</dbReference>
<dbReference type="GO" id="GO:0005777">
    <property type="term" value="C:peroxisome"/>
    <property type="evidence" value="ECO:0007669"/>
    <property type="project" value="TreeGrafter"/>
</dbReference>
<name>A0A4Y9YA10_9APHY</name>
<keyword evidence="6" id="KW-0378">Hydrolase</keyword>